<evidence type="ECO:0000256" key="8">
    <source>
        <dbReference type="SAM" id="MobiDB-lite"/>
    </source>
</evidence>
<name>A0A4Y7T7F0_COPMI</name>
<evidence type="ECO:0000313" key="10">
    <source>
        <dbReference type="EMBL" id="TEB29522.1"/>
    </source>
</evidence>
<dbReference type="InterPro" id="IPR027093">
    <property type="entry name" value="EAF_fam"/>
</dbReference>
<evidence type="ECO:0000256" key="5">
    <source>
        <dbReference type="ARBA" id="ARBA00023159"/>
    </source>
</evidence>
<dbReference type="GO" id="GO:0006368">
    <property type="term" value="P:transcription elongation by RNA polymerase II"/>
    <property type="evidence" value="ECO:0007669"/>
    <property type="project" value="InterPro"/>
</dbReference>
<keyword evidence="4" id="KW-0805">Transcription regulation</keyword>
<dbReference type="Pfam" id="PF09816">
    <property type="entry name" value="EAF"/>
    <property type="match status" value="1"/>
</dbReference>
<keyword evidence="5" id="KW-0010">Activator</keyword>
<gene>
    <name evidence="10" type="ORF">FA13DRAFT_1815271</name>
</gene>
<dbReference type="EMBL" id="QPFP01000027">
    <property type="protein sequence ID" value="TEB29522.1"/>
    <property type="molecule type" value="Genomic_DNA"/>
</dbReference>
<sequence>MANVNTAWMPTKGKHRVEIGSSLARCLKSRKKSNGEATTTGKRSHLPDKDFYSFRYNHKPSSLDSKKQGMIQFEQGGAAPVILEHPSVQSGESTMYRGREAELRAYDCVLIIDEDTGTFTLEKLDACIQLTSDRGLSSIMPRTDSPTPSNSTPRGSSNDPTRDPIDQDILDLEGSSPAKEEEEEEGDDDDFPAPARPPSQPKQQPVAAMPVPSASSRPSKPIPKARPKASPPQAPVSRSEIPPPRKSPPKQQPKYDQDDNIGELDVALIKVAPAPSKPKFPAKPVQLPAKPALAPAKPQAHTKPTGLALPIKSSVPRPGSKKQSAAPTPAPPSQPVAPAPLALPGSSTAQAIRLPSSLPKPAPAPAAPVHEILEDSDEEDNEDNWEEVTTAAEPGPPPETSLSKQVDQEMEDIFGGEDEDDFGQQLELEMELADGLGDTLEEEDDEDYDMEPVPLPDGDGPISLNALAGGGAFNPGGLSDDDYSSSDDSDDY</sequence>
<keyword evidence="7" id="KW-0539">Nucleus</keyword>
<feature type="compositionally biased region" description="Acidic residues" evidence="8">
    <location>
        <begin position="439"/>
        <end position="450"/>
    </location>
</feature>
<organism evidence="10 11">
    <name type="scientific">Coprinellus micaceus</name>
    <name type="common">Glistening ink-cap mushroom</name>
    <name type="synonym">Coprinus micaceus</name>
    <dbReference type="NCBI Taxonomy" id="71717"/>
    <lineage>
        <taxon>Eukaryota</taxon>
        <taxon>Fungi</taxon>
        <taxon>Dikarya</taxon>
        <taxon>Basidiomycota</taxon>
        <taxon>Agaricomycotina</taxon>
        <taxon>Agaricomycetes</taxon>
        <taxon>Agaricomycetidae</taxon>
        <taxon>Agaricales</taxon>
        <taxon>Agaricineae</taxon>
        <taxon>Psathyrellaceae</taxon>
        <taxon>Coprinellus</taxon>
    </lineage>
</organism>
<feature type="compositionally biased region" description="Acidic residues" evidence="8">
    <location>
        <begin position="479"/>
        <end position="492"/>
    </location>
</feature>
<feature type="compositionally biased region" description="Acidic residues" evidence="8">
    <location>
        <begin position="180"/>
        <end position="191"/>
    </location>
</feature>
<dbReference type="GO" id="GO:0003711">
    <property type="term" value="F:transcription elongation factor activity"/>
    <property type="evidence" value="ECO:0007669"/>
    <property type="project" value="TreeGrafter"/>
</dbReference>
<evidence type="ECO:0000256" key="6">
    <source>
        <dbReference type="ARBA" id="ARBA00023163"/>
    </source>
</evidence>
<feature type="compositionally biased region" description="Low complexity" evidence="8">
    <location>
        <begin position="272"/>
        <end position="299"/>
    </location>
</feature>
<evidence type="ECO:0000313" key="11">
    <source>
        <dbReference type="Proteomes" id="UP000298030"/>
    </source>
</evidence>
<accession>A0A4Y7T7F0</accession>
<proteinExistence type="inferred from homology"/>
<dbReference type="PANTHER" id="PTHR15970:SF2">
    <property type="entry name" value="ELL-ASSOCIATED FACTOR EAF"/>
    <property type="match status" value="1"/>
</dbReference>
<evidence type="ECO:0000256" key="3">
    <source>
        <dbReference type="ARBA" id="ARBA00022553"/>
    </source>
</evidence>
<feature type="compositionally biased region" description="Polar residues" evidence="8">
    <location>
        <begin position="144"/>
        <end position="159"/>
    </location>
</feature>
<evidence type="ECO:0000256" key="7">
    <source>
        <dbReference type="ARBA" id="ARBA00023242"/>
    </source>
</evidence>
<keyword evidence="3" id="KW-0597">Phosphoprotein</keyword>
<dbReference type="GO" id="GO:0032783">
    <property type="term" value="C:super elongation complex"/>
    <property type="evidence" value="ECO:0007669"/>
    <property type="project" value="InterPro"/>
</dbReference>
<feature type="compositionally biased region" description="Acidic residues" evidence="8">
    <location>
        <begin position="374"/>
        <end position="386"/>
    </location>
</feature>
<evidence type="ECO:0000256" key="2">
    <source>
        <dbReference type="ARBA" id="ARBA00007798"/>
    </source>
</evidence>
<feature type="domain" description="Transcription elongation factor Eaf N-terminal" evidence="9">
    <location>
        <begin position="26"/>
        <end position="134"/>
    </location>
</feature>
<dbReference type="PANTHER" id="PTHR15970">
    <property type="entry name" value="ELL-ASSOCIATED FACTOR EAF"/>
    <property type="match status" value="1"/>
</dbReference>
<evidence type="ECO:0000259" key="9">
    <source>
        <dbReference type="Pfam" id="PF09816"/>
    </source>
</evidence>
<protein>
    <recommendedName>
        <fullName evidence="9">Transcription elongation factor Eaf N-terminal domain-containing protein</fullName>
    </recommendedName>
</protein>
<dbReference type="AlphaFoldDB" id="A0A4Y7T7F0"/>
<dbReference type="OrthoDB" id="125903at2759"/>
<keyword evidence="11" id="KW-1185">Reference proteome</keyword>
<evidence type="ECO:0000256" key="1">
    <source>
        <dbReference type="ARBA" id="ARBA00004123"/>
    </source>
</evidence>
<comment type="subcellular location">
    <subcellularLocation>
        <location evidence="1">Nucleus</location>
    </subcellularLocation>
</comment>
<dbReference type="InterPro" id="IPR019194">
    <property type="entry name" value="Tscrpt_elong_fac_Eaf_N"/>
</dbReference>
<keyword evidence="6" id="KW-0804">Transcription</keyword>
<reference evidence="10 11" key="1">
    <citation type="journal article" date="2019" name="Nat. Ecol. Evol.">
        <title>Megaphylogeny resolves global patterns of mushroom evolution.</title>
        <authorList>
            <person name="Varga T."/>
            <person name="Krizsan K."/>
            <person name="Foldi C."/>
            <person name="Dima B."/>
            <person name="Sanchez-Garcia M."/>
            <person name="Sanchez-Ramirez S."/>
            <person name="Szollosi G.J."/>
            <person name="Szarkandi J.G."/>
            <person name="Papp V."/>
            <person name="Albert L."/>
            <person name="Andreopoulos W."/>
            <person name="Angelini C."/>
            <person name="Antonin V."/>
            <person name="Barry K.W."/>
            <person name="Bougher N.L."/>
            <person name="Buchanan P."/>
            <person name="Buyck B."/>
            <person name="Bense V."/>
            <person name="Catcheside P."/>
            <person name="Chovatia M."/>
            <person name="Cooper J."/>
            <person name="Damon W."/>
            <person name="Desjardin D."/>
            <person name="Finy P."/>
            <person name="Geml J."/>
            <person name="Haridas S."/>
            <person name="Hughes K."/>
            <person name="Justo A."/>
            <person name="Karasinski D."/>
            <person name="Kautmanova I."/>
            <person name="Kiss B."/>
            <person name="Kocsube S."/>
            <person name="Kotiranta H."/>
            <person name="LaButti K.M."/>
            <person name="Lechner B.E."/>
            <person name="Liimatainen K."/>
            <person name="Lipzen A."/>
            <person name="Lukacs Z."/>
            <person name="Mihaltcheva S."/>
            <person name="Morgado L.N."/>
            <person name="Niskanen T."/>
            <person name="Noordeloos M.E."/>
            <person name="Ohm R.A."/>
            <person name="Ortiz-Santana B."/>
            <person name="Ovrebo C."/>
            <person name="Racz N."/>
            <person name="Riley R."/>
            <person name="Savchenko A."/>
            <person name="Shiryaev A."/>
            <person name="Soop K."/>
            <person name="Spirin V."/>
            <person name="Szebenyi C."/>
            <person name="Tomsovsky M."/>
            <person name="Tulloss R.E."/>
            <person name="Uehling J."/>
            <person name="Grigoriev I.V."/>
            <person name="Vagvolgyi C."/>
            <person name="Papp T."/>
            <person name="Martin F.M."/>
            <person name="Miettinen O."/>
            <person name="Hibbett D.S."/>
            <person name="Nagy L.G."/>
        </authorList>
    </citation>
    <scope>NUCLEOTIDE SEQUENCE [LARGE SCALE GENOMIC DNA]</scope>
    <source>
        <strain evidence="10 11">FP101781</strain>
    </source>
</reference>
<feature type="region of interest" description="Disordered" evidence="8">
    <location>
        <begin position="136"/>
        <end position="406"/>
    </location>
</feature>
<feature type="region of interest" description="Disordered" evidence="8">
    <location>
        <begin position="435"/>
        <end position="492"/>
    </location>
</feature>
<comment type="caution">
    <text evidence="10">The sequence shown here is derived from an EMBL/GenBank/DDBJ whole genome shotgun (WGS) entry which is preliminary data.</text>
</comment>
<feature type="compositionally biased region" description="Pro residues" evidence="8">
    <location>
        <begin position="328"/>
        <end position="338"/>
    </location>
</feature>
<dbReference type="STRING" id="71717.A0A4Y7T7F0"/>
<dbReference type="Proteomes" id="UP000298030">
    <property type="component" value="Unassembled WGS sequence"/>
</dbReference>
<comment type="similarity">
    <text evidence="2">Belongs to the EAF family.</text>
</comment>
<feature type="compositionally biased region" description="Low complexity" evidence="8">
    <location>
        <begin position="339"/>
        <end position="349"/>
    </location>
</feature>
<evidence type="ECO:0000256" key="4">
    <source>
        <dbReference type="ARBA" id="ARBA00023015"/>
    </source>
</evidence>